<accession>B6QKQ3</accession>
<dbReference type="PhylomeDB" id="B6QKQ3"/>
<feature type="domain" description="FAD-binding PCMH-type" evidence="5">
    <location>
        <begin position="104"/>
        <end position="292"/>
    </location>
</feature>
<dbReference type="InterPro" id="IPR023606">
    <property type="entry name" value="CoA-Trfase_III_dom_1_sf"/>
</dbReference>
<evidence type="ECO:0000313" key="7">
    <source>
        <dbReference type="Proteomes" id="UP000001294"/>
    </source>
</evidence>
<dbReference type="Gene3D" id="3.40.462.10">
    <property type="entry name" value="FAD-linked oxidases, C-terminal domain"/>
    <property type="match status" value="1"/>
</dbReference>
<keyword evidence="7" id="KW-1185">Reference proteome</keyword>
<dbReference type="GO" id="GO:0047369">
    <property type="term" value="F:succinate-hydroxymethylglutarate CoA-transferase activity"/>
    <property type="evidence" value="ECO:0007669"/>
    <property type="project" value="TreeGrafter"/>
</dbReference>
<dbReference type="InterPro" id="IPR016171">
    <property type="entry name" value="Vanillyl_alc_oxidase_C-sub2"/>
</dbReference>
<name>B6QKQ3_TALMQ</name>
<protein>
    <submittedName>
        <fullName evidence="6">Alpha methylacyl-CoA racemase, putative</fullName>
    </submittedName>
</protein>
<dbReference type="InterPro" id="IPR016164">
    <property type="entry name" value="FAD-linked_Oxase-like_C"/>
</dbReference>
<dbReference type="VEuPathDB" id="FungiDB:PMAA_054770"/>
<dbReference type="InterPro" id="IPR036318">
    <property type="entry name" value="FAD-bd_PCMH-like_sf"/>
</dbReference>
<dbReference type="InterPro" id="IPR004113">
    <property type="entry name" value="FAD-bd_oxidored_4_C"/>
</dbReference>
<dbReference type="Gene3D" id="3.40.50.10540">
    <property type="entry name" value="Crotonobetainyl-coa:carnitine coa-transferase, domain 1"/>
    <property type="match status" value="1"/>
</dbReference>
<dbReference type="Pfam" id="PF01565">
    <property type="entry name" value="FAD_binding_4"/>
    <property type="match status" value="1"/>
</dbReference>
<dbReference type="PANTHER" id="PTHR48207">
    <property type="entry name" value="SUCCINATE--HYDROXYMETHYLGLUTARATE COA-TRANSFERASE"/>
    <property type="match status" value="1"/>
</dbReference>
<evidence type="ECO:0000313" key="6">
    <source>
        <dbReference type="EMBL" id="EEA21680.1"/>
    </source>
</evidence>
<dbReference type="InterPro" id="IPR016170">
    <property type="entry name" value="Cytok_DH_C_sf"/>
</dbReference>
<keyword evidence="4" id="KW-0274">FAD</keyword>
<dbReference type="InterPro" id="IPR044855">
    <property type="entry name" value="CoA-Trfase_III_dom3_sf"/>
</dbReference>
<dbReference type="InterPro" id="IPR050483">
    <property type="entry name" value="CoA-transferase_III_domain"/>
</dbReference>
<dbReference type="OrthoDB" id="5332616at2759"/>
<dbReference type="EMBL" id="DS995903">
    <property type="protein sequence ID" value="EEA21680.1"/>
    <property type="molecule type" value="Genomic_DNA"/>
</dbReference>
<dbReference type="Proteomes" id="UP000001294">
    <property type="component" value="Unassembled WGS sequence"/>
</dbReference>
<dbReference type="SUPFAM" id="SSF56176">
    <property type="entry name" value="FAD-binding/transporter-associated domain-like"/>
    <property type="match status" value="1"/>
</dbReference>
<dbReference type="GO" id="GO:0071949">
    <property type="term" value="F:FAD binding"/>
    <property type="evidence" value="ECO:0007669"/>
    <property type="project" value="InterPro"/>
</dbReference>
<dbReference type="InterPro" id="IPR003673">
    <property type="entry name" value="CoA-Trfase_fam_III"/>
</dbReference>
<evidence type="ECO:0000256" key="1">
    <source>
        <dbReference type="ARBA" id="ARBA00008383"/>
    </source>
</evidence>
<evidence type="ECO:0000256" key="4">
    <source>
        <dbReference type="ARBA" id="ARBA00022827"/>
    </source>
</evidence>
<dbReference type="Gene3D" id="3.30.465.10">
    <property type="match status" value="1"/>
</dbReference>
<dbReference type="GO" id="GO:0005739">
    <property type="term" value="C:mitochondrion"/>
    <property type="evidence" value="ECO:0007669"/>
    <property type="project" value="TreeGrafter"/>
</dbReference>
<dbReference type="Gene3D" id="1.10.45.10">
    <property type="entry name" value="Vanillyl-alcohol Oxidase, Chain A, domain 4"/>
    <property type="match status" value="1"/>
</dbReference>
<dbReference type="InterPro" id="IPR016169">
    <property type="entry name" value="FAD-bd_PCMH_sub2"/>
</dbReference>
<dbReference type="PANTHER" id="PTHR48207:SF3">
    <property type="entry name" value="SUCCINATE--HYDROXYMETHYLGLUTARATE COA-TRANSFERASE"/>
    <property type="match status" value="1"/>
</dbReference>
<organism evidence="6 7">
    <name type="scientific">Talaromyces marneffei (strain ATCC 18224 / CBS 334.59 / QM 7333)</name>
    <name type="common">Penicillium marneffei</name>
    <dbReference type="NCBI Taxonomy" id="441960"/>
    <lineage>
        <taxon>Eukaryota</taxon>
        <taxon>Fungi</taxon>
        <taxon>Dikarya</taxon>
        <taxon>Ascomycota</taxon>
        <taxon>Pezizomycotina</taxon>
        <taxon>Eurotiomycetes</taxon>
        <taxon>Eurotiomycetidae</taxon>
        <taxon>Eurotiales</taxon>
        <taxon>Trichocomaceae</taxon>
        <taxon>Talaromyces</taxon>
        <taxon>Talaromyces sect. Talaromyces</taxon>
    </lineage>
</organism>
<dbReference type="SUPFAM" id="SSF89796">
    <property type="entry name" value="CoA-transferase family III (CaiB/BaiF)"/>
    <property type="match status" value="1"/>
</dbReference>
<dbReference type="SUPFAM" id="SSF55103">
    <property type="entry name" value="FAD-linked oxidases, C-terminal domain"/>
    <property type="match status" value="1"/>
</dbReference>
<evidence type="ECO:0000256" key="3">
    <source>
        <dbReference type="ARBA" id="ARBA00022679"/>
    </source>
</evidence>
<dbReference type="InterPro" id="IPR016167">
    <property type="entry name" value="FAD-bd_PCMH_sub1"/>
</dbReference>
<gene>
    <name evidence="6" type="ORF">PMAA_054770</name>
</gene>
<dbReference type="Pfam" id="PF02515">
    <property type="entry name" value="CoA_transf_3"/>
    <property type="match status" value="1"/>
</dbReference>
<comment type="similarity">
    <text evidence="1">Belongs to the CoA-transferase III family.</text>
</comment>
<evidence type="ECO:0000256" key="2">
    <source>
        <dbReference type="ARBA" id="ARBA00022630"/>
    </source>
</evidence>
<keyword evidence="2" id="KW-0285">Flavoprotein</keyword>
<sequence>MSSKQVPAIPTLEEKHSGIPSRLYEKAHLAKSLILDIQTKQQNDRKRGVAIPAGVEKNTFFRAIDELSEQLGKENVELNDQPLKDGWYMEHPNTHDAMHVLDEEELVASAVVYPGSTEEVQKIVLWANKYKVPIFPISIGRNLGYGGAAPRVRGSVVIDLGRRMNKILDINPVDHTCLVEPGVTFYALYEEIQRRGYKHLWIDCPDLGGGSVLGNTLDRGIGYTVYGDHWACHSGLEVVLPTGELIRTGMGAMANSSSWQIFPYGYGPMADGLFSQSNYGIVTKLGMTLMPNPGGYESYLYTFPNELDLAPLVDIIRPLRIGNILENVAQLRHVVQAIAYSGKPRNSYFKGEGQMSDELVREIARKELNYGEFTWLYYGMSYGPKEIRQYKLDIIHKEFSKIPGARRIDPATLPKTDYFWSRDNIAAGIPDFEELRWVNWYPNGGHIAFSPVSPVRGADATELWRIARSRAAEFGHDIFPAFCVGLREMHLIVECVFDRDDPDSRKKALACMRAMIDEAASKGYGEYRTHLVLMDQIAKTYDFNDHALMKFNERIKDTLDPNGILAPGKSGVWPARYRGRGWEMSGLGDQSEGSGVARDSATRLAIEKSSELKLEMSRNPNMWGPQPAAPTLWGPIVILQAHFTRNFAKQTNTEANTILLLSTQILYSYTNSSKYYRQRQIKIAQDSNIIERADIIKVEHPERGDDTRAWGPPFAEYKDGREGPGESAYYLSVNRNKKSLGLSFAHPEGVEILHELAKNCDVLVENYLPGSLKKYNMDYESIRKLNPRLIYASITGYGQTGPYSNRPGFDVMVEAEFGLMHLTGSRDGPPVKVGVAVTDLTTGLYACNSIMAALLARANTGEGQHLDVCLSDVQTATLANMAESVLISGKPDSGRWGTAHPSVVPYQGFKTSDGDIFLGGANDRLFGILCEKLGKSEWSKDPKYVTNNERVRNRKELEDLIEAETTKRTTQEWLEILEGSGLPYAAVNDVLGTLNHEHTKARGMVQEIDHPSCGPIKVLSPPVKYSNADPSIRSPPPLLGEHTDEILESVVGLGKERIQNLKAKGVVA</sequence>
<dbReference type="PROSITE" id="PS51387">
    <property type="entry name" value="FAD_PCMH"/>
    <property type="match status" value="1"/>
</dbReference>
<dbReference type="Gene3D" id="3.30.1540.10">
    <property type="entry name" value="formyl-coa transferase, domain 3"/>
    <property type="match status" value="1"/>
</dbReference>
<keyword evidence="3" id="KW-0808">Transferase</keyword>
<dbReference type="AlphaFoldDB" id="B6QKQ3"/>
<dbReference type="Pfam" id="PF02913">
    <property type="entry name" value="FAD-oxidase_C"/>
    <property type="match status" value="1"/>
</dbReference>
<dbReference type="HOGENOM" id="CLU_010341_0_0_1"/>
<dbReference type="InterPro" id="IPR016166">
    <property type="entry name" value="FAD-bd_PCMH"/>
</dbReference>
<dbReference type="Gene3D" id="3.30.43.10">
    <property type="entry name" value="Uridine Diphospho-n-acetylenolpyruvylglucosamine Reductase, domain 2"/>
    <property type="match status" value="1"/>
</dbReference>
<dbReference type="STRING" id="441960.B6QKQ3"/>
<proteinExistence type="inferred from homology"/>
<reference evidence="7" key="1">
    <citation type="journal article" date="2015" name="Genome Announc.">
        <title>Genome sequence of the AIDS-associated pathogen Penicillium marneffei (ATCC18224) and its near taxonomic relative Talaromyces stipitatus (ATCC10500).</title>
        <authorList>
            <person name="Nierman W.C."/>
            <person name="Fedorova-Abrams N.D."/>
            <person name="Andrianopoulos A."/>
        </authorList>
    </citation>
    <scope>NUCLEOTIDE SEQUENCE [LARGE SCALE GENOMIC DNA]</scope>
    <source>
        <strain evidence="7">ATCC 18224 / CBS 334.59 / QM 7333</strain>
    </source>
</reference>
<evidence type="ECO:0000259" key="5">
    <source>
        <dbReference type="PROSITE" id="PS51387"/>
    </source>
</evidence>
<dbReference type="InterPro" id="IPR006094">
    <property type="entry name" value="Oxid_FAD_bind_N"/>
</dbReference>